<feature type="binding site" evidence="5">
    <location>
        <position position="297"/>
    </location>
    <ligand>
        <name>N(2)-acetyl-L-ornithine</name>
        <dbReference type="ChEBI" id="CHEBI:57805"/>
    </ligand>
</feature>
<comment type="similarity">
    <text evidence="5">Belongs to the class-III pyridoxal-phosphate-dependent aminotransferase family. ArgD subfamily.</text>
</comment>
<reference evidence="6 7" key="1">
    <citation type="journal article" date="2014" name="Genome Announc.">
        <title>Draft Genome Sequence of Kocuria palustris PEL.</title>
        <authorList>
            <person name="Sharma G."/>
            <person name="Khatri I."/>
            <person name="Subramanian S."/>
        </authorList>
    </citation>
    <scope>NUCLEOTIDE SEQUENCE [LARGE SCALE GENOMIC DNA]</scope>
    <source>
        <strain evidence="6 7">PEL</strain>
    </source>
</reference>
<comment type="caution">
    <text evidence="6">The sequence shown here is derived from an EMBL/GenBank/DDBJ whole genome shotgun (WGS) entry which is preliminary data.</text>
</comment>
<dbReference type="GO" id="GO:0006526">
    <property type="term" value="P:L-arginine biosynthetic process"/>
    <property type="evidence" value="ECO:0007669"/>
    <property type="project" value="UniProtKB-UniRule"/>
</dbReference>
<keyword evidence="5" id="KW-0963">Cytoplasm</keyword>
<dbReference type="PROSITE" id="PS00600">
    <property type="entry name" value="AA_TRANSFER_CLASS_3"/>
    <property type="match status" value="1"/>
</dbReference>
<name>M2YEA8_9MICC</name>
<proteinExistence type="inferred from homology"/>
<evidence type="ECO:0000313" key="6">
    <source>
        <dbReference type="EMBL" id="EME36870.1"/>
    </source>
</evidence>
<dbReference type="STRING" id="71999.KPaMU14_07855"/>
<dbReference type="GO" id="GO:0003992">
    <property type="term" value="F:N2-acetyl-L-ornithine:2-oxoglutarate 5-aminotransferase activity"/>
    <property type="evidence" value="ECO:0007669"/>
    <property type="project" value="UniProtKB-UniRule"/>
</dbReference>
<dbReference type="EMBL" id="ANHZ02000008">
    <property type="protein sequence ID" value="EME36870.1"/>
    <property type="molecule type" value="Genomic_DNA"/>
</dbReference>
<dbReference type="SUPFAM" id="SSF53383">
    <property type="entry name" value="PLP-dependent transferases"/>
    <property type="match status" value="1"/>
</dbReference>
<dbReference type="PANTHER" id="PTHR11986">
    <property type="entry name" value="AMINOTRANSFERASE CLASS III"/>
    <property type="match status" value="1"/>
</dbReference>
<dbReference type="HAMAP" id="MF_01107">
    <property type="entry name" value="ArgD_aminotrans_3"/>
    <property type="match status" value="1"/>
</dbReference>
<dbReference type="InterPro" id="IPR015421">
    <property type="entry name" value="PyrdxlP-dep_Trfase_major"/>
</dbReference>
<evidence type="ECO:0000256" key="4">
    <source>
        <dbReference type="ARBA" id="ARBA00022898"/>
    </source>
</evidence>
<dbReference type="InterPro" id="IPR004636">
    <property type="entry name" value="AcOrn/SuccOrn_fam"/>
</dbReference>
<feature type="binding site" evidence="5">
    <location>
        <position position="298"/>
    </location>
    <ligand>
        <name>pyridoxal 5'-phosphate</name>
        <dbReference type="ChEBI" id="CHEBI:597326"/>
    </ligand>
</feature>
<comment type="cofactor">
    <cofactor evidence="5">
        <name>pyridoxal 5'-phosphate</name>
        <dbReference type="ChEBI" id="CHEBI:597326"/>
    </cofactor>
    <text evidence="5">Binds 1 pyridoxal phosphate per subunit.</text>
</comment>
<dbReference type="Gene3D" id="3.40.640.10">
    <property type="entry name" value="Type I PLP-dependent aspartate aminotransferase-like (Major domain)"/>
    <property type="match status" value="1"/>
</dbReference>
<dbReference type="InterPro" id="IPR050103">
    <property type="entry name" value="Class-III_PLP-dep_AT"/>
</dbReference>
<dbReference type="UniPathway" id="UPA00068">
    <property type="reaction ID" value="UER00109"/>
</dbReference>
<dbReference type="FunFam" id="3.40.640.10:FF:000004">
    <property type="entry name" value="Acetylornithine aminotransferase"/>
    <property type="match status" value="1"/>
</dbReference>
<dbReference type="GO" id="GO:0030170">
    <property type="term" value="F:pyridoxal phosphate binding"/>
    <property type="evidence" value="ECO:0007669"/>
    <property type="project" value="InterPro"/>
</dbReference>
<evidence type="ECO:0000256" key="2">
    <source>
        <dbReference type="ARBA" id="ARBA00022605"/>
    </source>
</evidence>
<dbReference type="EC" id="2.6.1.11" evidence="5"/>
<comment type="miscellaneous">
    <text evidence="5">May also have succinyldiaminopimelate aminotransferase activity, thus carrying out the corresponding step in lysine biosynthesis.</text>
</comment>
<keyword evidence="1 5" id="KW-0032">Aminotransferase</keyword>
<keyword evidence="4 5" id="KW-0663">Pyridoxal phosphate</keyword>
<dbReference type="GO" id="GO:0042802">
    <property type="term" value="F:identical protein binding"/>
    <property type="evidence" value="ECO:0007669"/>
    <property type="project" value="TreeGrafter"/>
</dbReference>
<sequence length="429" mass="44548">MSRTHSAQDASAEALLEQYSQHLMNVFGPPQAVLARGEGAVVWDADGNRLLDLLGGIAVNALGHAHPAWVRALSEQAAALGHISNFFTSPQQIELAKKLLELTGAPEGSRVFFANSGSEANEAAFKLARRQGHEVPGPDGPRTRILALEDSFHGRTAGSLAMTAKKAYREPFEPLPTGVEFLAPTLEALEAAVDNTVSALIVEPVRGEAGVRPLPEGWLRRARQLTREHGALLIVDEVQTGVGRTGQWFASSAELSGADAPDAMTLAKGLGGGFPIGAMITFGEHASGLLGPGQHGTTFGGNPLATAVGLATLTTIEDEQILQNVRSVGQHLADGLRAIDGVAEVRAHGLLIGIDLEPIDRSASQTAALAPAVVAAARRAGFIVNAPGPLTLRLAPPLILSAEQADELLGALPSILDAAREAVLSAPGA</sequence>
<evidence type="ECO:0000256" key="5">
    <source>
        <dbReference type="HAMAP-Rule" id="MF_01107"/>
    </source>
</evidence>
<comment type="subcellular location">
    <subcellularLocation>
        <location evidence="5">Cytoplasm</location>
    </subcellularLocation>
</comment>
<evidence type="ECO:0000313" key="7">
    <source>
        <dbReference type="Proteomes" id="UP000009877"/>
    </source>
</evidence>
<protein>
    <recommendedName>
        <fullName evidence="5">Acetylornithine aminotransferase</fullName>
        <shortName evidence="5">ACOAT</shortName>
        <ecNumber evidence="5">2.6.1.11</ecNumber>
    </recommendedName>
</protein>
<comment type="caution">
    <text evidence="5">Lacks conserved residue(s) required for the propagation of feature annotation.</text>
</comment>
<evidence type="ECO:0000256" key="3">
    <source>
        <dbReference type="ARBA" id="ARBA00022679"/>
    </source>
</evidence>
<feature type="binding site" evidence="5">
    <location>
        <position position="152"/>
    </location>
    <ligand>
        <name>pyridoxal 5'-phosphate</name>
        <dbReference type="ChEBI" id="CHEBI:597326"/>
    </ligand>
</feature>
<dbReference type="AlphaFoldDB" id="M2YEA8"/>
<evidence type="ECO:0000256" key="1">
    <source>
        <dbReference type="ARBA" id="ARBA00022576"/>
    </source>
</evidence>
<dbReference type="Proteomes" id="UP000009877">
    <property type="component" value="Unassembled WGS sequence"/>
</dbReference>
<keyword evidence="3 5" id="KW-0808">Transferase</keyword>
<keyword evidence="5" id="KW-0055">Arginine biosynthesis</keyword>
<feature type="modified residue" description="N6-(pyridoxal phosphate)lysine" evidence="5">
    <location>
        <position position="268"/>
    </location>
</feature>
<dbReference type="GO" id="GO:0005737">
    <property type="term" value="C:cytoplasm"/>
    <property type="evidence" value="ECO:0007669"/>
    <property type="project" value="UniProtKB-SubCell"/>
</dbReference>
<keyword evidence="7" id="KW-1185">Reference proteome</keyword>
<dbReference type="Pfam" id="PF00202">
    <property type="entry name" value="Aminotran_3"/>
    <property type="match status" value="1"/>
</dbReference>
<dbReference type="Gene3D" id="3.90.1150.10">
    <property type="entry name" value="Aspartate Aminotransferase, domain 1"/>
    <property type="match status" value="1"/>
</dbReference>
<gene>
    <name evidence="5" type="primary">argD</name>
    <name evidence="6" type="ORF">C884_02477</name>
</gene>
<dbReference type="InterPro" id="IPR005814">
    <property type="entry name" value="Aminotrans_3"/>
</dbReference>
<keyword evidence="2 5" id="KW-0028">Amino-acid biosynthesis</keyword>
<dbReference type="RefSeq" id="WP_006214537.1">
    <property type="nucleotide sequence ID" value="NZ_ANHZ02000008.1"/>
</dbReference>
<dbReference type="InterPro" id="IPR015424">
    <property type="entry name" value="PyrdxlP-dep_Trfase"/>
</dbReference>
<organism evidence="6 7">
    <name type="scientific">Kocuria palustris PEL</name>
    <dbReference type="NCBI Taxonomy" id="1236550"/>
    <lineage>
        <taxon>Bacteria</taxon>
        <taxon>Bacillati</taxon>
        <taxon>Actinomycetota</taxon>
        <taxon>Actinomycetes</taxon>
        <taxon>Micrococcales</taxon>
        <taxon>Micrococcaceae</taxon>
        <taxon>Kocuria</taxon>
    </lineage>
</organism>
<comment type="subunit">
    <text evidence="5">Homodimer.</text>
</comment>
<accession>M2YEA8</accession>
<dbReference type="CDD" id="cd00610">
    <property type="entry name" value="OAT_like"/>
    <property type="match status" value="1"/>
</dbReference>
<dbReference type="InterPro" id="IPR015422">
    <property type="entry name" value="PyrdxlP-dep_Trfase_small"/>
</dbReference>
<dbReference type="PANTHER" id="PTHR11986:SF79">
    <property type="entry name" value="ACETYLORNITHINE AMINOTRANSFERASE, MITOCHONDRIAL"/>
    <property type="match status" value="1"/>
</dbReference>
<comment type="pathway">
    <text evidence="5">Amino-acid biosynthesis; L-arginine biosynthesis; N(2)-acetyl-L-ornithine from L-glutamate: step 4/4.</text>
</comment>
<dbReference type="PIRSF" id="PIRSF000521">
    <property type="entry name" value="Transaminase_4ab_Lys_Orn"/>
    <property type="match status" value="1"/>
</dbReference>
<dbReference type="NCBIfam" id="NF002874">
    <property type="entry name" value="PRK03244.1"/>
    <property type="match status" value="1"/>
</dbReference>
<dbReference type="InterPro" id="IPR049704">
    <property type="entry name" value="Aminotrans_3_PPA_site"/>
</dbReference>
<comment type="catalytic activity">
    <reaction evidence="5">
        <text>N(2)-acetyl-L-ornithine + 2-oxoglutarate = N-acetyl-L-glutamate 5-semialdehyde + L-glutamate</text>
        <dbReference type="Rhea" id="RHEA:18049"/>
        <dbReference type="ChEBI" id="CHEBI:16810"/>
        <dbReference type="ChEBI" id="CHEBI:29123"/>
        <dbReference type="ChEBI" id="CHEBI:29985"/>
        <dbReference type="ChEBI" id="CHEBI:57805"/>
        <dbReference type="EC" id="2.6.1.11"/>
    </reaction>
</comment>
<feature type="binding site" evidence="5">
    <location>
        <begin position="236"/>
        <end position="239"/>
    </location>
    <ligand>
        <name>pyridoxal 5'-phosphate</name>
        <dbReference type="ChEBI" id="CHEBI:597326"/>
    </ligand>
</feature>
<feature type="binding site" evidence="5">
    <location>
        <position position="155"/>
    </location>
    <ligand>
        <name>N(2)-acetyl-L-ornithine</name>
        <dbReference type="ChEBI" id="CHEBI:57805"/>
    </ligand>
</feature>